<accession>A0A7H9DYY4</accession>
<protein>
    <submittedName>
        <fullName evidence="1">Uncharacterized protein</fullName>
    </submittedName>
</protein>
<evidence type="ECO:0000313" key="1">
    <source>
        <dbReference type="EMBL" id="QLL66747.1"/>
    </source>
</evidence>
<gene>
    <name evidence="1" type="ORF">O998_02905</name>
</gene>
<name>A0A7H9DYY4_ANAPH</name>
<organism evidence="1 2">
    <name type="scientific">Anaplasma phagocytophilum str. Norway variant1</name>
    <dbReference type="NCBI Taxonomy" id="1392506"/>
    <lineage>
        <taxon>Bacteria</taxon>
        <taxon>Pseudomonadati</taxon>
        <taxon>Pseudomonadota</taxon>
        <taxon>Alphaproteobacteria</taxon>
        <taxon>Rickettsiales</taxon>
        <taxon>Anaplasmataceae</taxon>
        <taxon>Anaplasma</taxon>
        <taxon>phagocytophilum group</taxon>
    </lineage>
</organism>
<dbReference type="AlphaFoldDB" id="A0A7H9DYY4"/>
<sequence>MNTHKETIAVNFLKRRGDALIMQCLQALSHLDQSRHAINPFAEQSPEIVCHVSDAVTKLVDAIAILSRANAYGNHG</sequence>
<reference evidence="1 2" key="1">
    <citation type="submission" date="2019-12" db="EMBL/GenBank/DDBJ databases">
        <title>A sheep strain of Anaplasma phagocytophilum contains multiple genomes.</title>
        <authorList>
            <person name="Barbet A.F."/>
            <person name="Crosby F.L."/>
            <person name="Eskeland S."/>
            <person name="Stuen S."/>
            <person name="Granquist E.G."/>
            <person name="Munderloh U.G."/>
        </authorList>
    </citation>
    <scope>NUCLEOTIDE SEQUENCE [LARGE SCALE GENOMIC DNA]</scope>
    <source>
        <strain evidence="1 2">Norway Variant 1</strain>
    </source>
</reference>
<dbReference type="RefSeq" id="WP_180843864.1">
    <property type="nucleotide sequence ID" value="NZ_CP046639.1"/>
</dbReference>
<dbReference type="EMBL" id="CP046639">
    <property type="protein sequence ID" value="QLL66747.1"/>
    <property type="molecule type" value="Genomic_DNA"/>
</dbReference>
<proteinExistence type="predicted"/>
<evidence type="ECO:0000313" key="2">
    <source>
        <dbReference type="Proteomes" id="UP000510938"/>
    </source>
</evidence>
<dbReference type="Proteomes" id="UP000510938">
    <property type="component" value="Chromosome"/>
</dbReference>